<reference evidence="2 3" key="1">
    <citation type="submission" date="2019-09" db="EMBL/GenBank/DDBJ databases">
        <title>Whole genome shotgun sequencing (WGS) of Ellagibacter isourolithinifaciens DSM 104140(T) and Adlercreutzia muris DSM 29508(T).</title>
        <authorList>
            <person name="Stoll D.A."/>
            <person name="Danylec N."/>
            <person name="Huch M."/>
        </authorList>
    </citation>
    <scope>NUCLEOTIDE SEQUENCE [LARGE SCALE GENOMIC DNA]</scope>
    <source>
        <strain evidence="2 3">DSM 29508</strain>
    </source>
</reference>
<dbReference type="PANTHER" id="PTHR43581">
    <property type="entry name" value="ATP/GTP PHOSPHATASE"/>
    <property type="match status" value="1"/>
</dbReference>
<dbReference type="Pfam" id="PF13304">
    <property type="entry name" value="AAA_21"/>
    <property type="match status" value="1"/>
</dbReference>
<dbReference type="Gene3D" id="3.40.50.300">
    <property type="entry name" value="P-loop containing nucleotide triphosphate hydrolases"/>
    <property type="match status" value="1"/>
</dbReference>
<evidence type="ECO:0000259" key="1">
    <source>
        <dbReference type="Pfam" id="PF13304"/>
    </source>
</evidence>
<dbReference type="SUPFAM" id="SSF52540">
    <property type="entry name" value="P-loop containing nucleoside triphosphate hydrolases"/>
    <property type="match status" value="1"/>
</dbReference>
<keyword evidence="2" id="KW-0547">Nucleotide-binding</keyword>
<evidence type="ECO:0000313" key="2">
    <source>
        <dbReference type="EMBL" id="KAB1636620.1"/>
    </source>
</evidence>
<dbReference type="GO" id="GO:0016887">
    <property type="term" value="F:ATP hydrolysis activity"/>
    <property type="evidence" value="ECO:0007669"/>
    <property type="project" value="InterPro"/>
</dbReference>
<dbReference type="InterPro" id="IPR027417">
    <property type="entry name" value="P-loop_NTPase"/>
</dbReference>
<evidence type="ECO:0000313" key="3">
    <source>
        <dbReference type="Proteomes" id="UP000479639"/>
    </source>
</evidence>
<dbReference type="RefSeq" id="WP_151432120.1">
    <property type="nucleotide sequence ID" value="NZ_JANJZI010000002.1"/>
</dbReference>
<gene>
    <name evidence="2" type="ORF">F8D48_11255</name>
</gene>
<sequence length="399" mass="44795">MSVSLLKISFRNLSNFKDGRATVDFVTEKRVFSEELDDGVVSQLFGRVYKLSTIAFAGINAAGKTTLLNLLSSLLKTYIGNDSLSYDMRIKAFFDSELEVESFFYEEETNLIYKLFSIIRKDPDAQTLTFKSERLYAKPATASTTSKNLFDFSGAQPDVDRDMVKSSFLKKEDSIFSIVMNKYDQSNNSVQDLCSITNHNWISTIALGLIVPFAQYLDPSIEYIHLETPPSAQPSRIVFEIKFKQQSQAIAVELRELDLYLSSGTIKGISCLSAISIALAQGGYVLIDEIENHLNKTIVITLIDLFTSNLNKGKATLLFSTHYSEILDCISRSDGIYLLDKTDSIQVKKFSLAAGDKDRKDKRKSDLVMSGTLTRTPSYPAYRQLVESMESFLAERGHE</sequence>
<comment type="caution">
    <text evidence="2">The sequence shown here is derived from an EMBL/GenBank/DDBJ whole genome shotgun (WGS) entry which is preliminary data.</text>
</comment>
<accession>A0A7C8BPM1</accession>
<organism evidence="2 3">
    <name type="scientific">Adlercreutzia muris</name>
    <dbReference type="NCBI Taxonomy" id="1796610"/>
    <lineage>
        <taxon>Bacteria</taxon>
        <taxon>Bacillati</taxon>
        <taxon>Actinomycetota</taxon>
        <taxon>Coriobacteriia</taxon>
        <taxon>Eggerthellales</taxon>
        <taxon>Eggerthellaceae</taxon>
        <taxon>Adlercreutzia</taxon>
    </lineage>
</organism>
<name>A0A7C8BPM1_9ACTN</name>
<dbReference type="Proteomes" id="UP000479639">
    <property type="component" value="Unassembled WGS sequence"/>
</dbReference>
<protein>
    <submittedName>
        <fullName evidence="2">ATP-binding protein</fullName>
    </submittedName>
</protein>
<dbReference type="InterPro" id="IPR051396">
    <property type="entry name" value="Bact_Antivir_Def_Nuclease"/>
</dbReference>
<dbReference type="AlphaFoldDB" id="A0A7C8BPM1"/>
<dbReference type="PANTHER" id="PTHR43581:SF4">
    <property type="entry name" value="ATP_GTP PHOSPHATASE"/>
    <property type="match status" value="1"/>
</dbReference>
<dbReference type="InterPro" id="IPR003959">
    <property type="entry name" value="ATPase_AAA_core"/>
</dbReference>
<feature type="domain" description="ATPase AAA-type core" evidence="1">
    <location>
        <begin position="55"/>
        <end position="328"/>
    </location>
</feature>
<keyword evidence="3" id="KW-1185">Reference proteome</keyword>
<keyword evidence="2" id="KW-0067">ATP-binding</keyword>
<proteinExistence type="predicted"/>
<dbReference type="GO" id="GO:0005524">
    <property type="term" value="F:ATP binding"/>
    <property type="evidence" value="ECO:0007669"/>
    <property type="project" value="UniProtKB-KW"/>
</dbReference>
<dbReference type="EMBL" id="WAJS01000065">
    <property type="protein sequence ID" value="KAB1636620.1"/>
    <property type="molecule type" value="Genomic_DNA"/>
</dbReference>